<protein>
    <recommendedName>
        <fullName evidence="1">MADF domain-containing protein</fullName>
    </recommendedName>
</protein>
<evidence type="ECO:0000313" key="3">
    <source>
        <dbReference type="Proteomes" id="UP000327044"/>
    </source>
</evidence>
<dbReference type="AlphaFoldDB" id="A0A5N4AZH8"/>
<organism evidence="2 3">
    <name type="scientific">Photinus pyralis</name>
    <name type="common">Common eastern firefly</name>
    <name type="synonym">Lampyris pyralis</name>
    <dbReference type="NCBI Taxonomy" id="7054"/>
    <lineage>
        <taxon>Eukaryota</taxon>
        <taxon>Metazoa</taxon>
        <taxon>Ecdysozoa</taxon>
        <taxon>Arthropoda</taxon>
        <taxon>Hexapoda</taxon>
        <taxon>Insecta</taxon>
        <taxon>Pterygota</taxon>
        <taxon>Neoptera</taxon>
        <taxon>Endopterygota</taxon>
        <taxon>Coleoptera</taxon>
        <taxon>Polyphaga</taxon>
        <taxon>Elateriformia</taxon>
        <taxon>Elateroidea</taxon>
        <taxon>Lampyridae</taxon>
        <taxon>Lampyrinae</taxon>
        <taxon>Photinus</taxon>
    </lineage>
</organism>
<dbReference type="InParanoid" id="A0A5N4AZH8"/>
<proteinExistence type="predicted"/>
<dbReference type="InterPro" id="IPR006578">
    <property type="entry name" value="MADF-dom"/>
</dbReference>
<feature type="domain" description="MADF" evidence="1">
    <location>
        <begin position="10"/>
        <end position="103"/>
    </location>
</feature>
<dbReference type="PROSITE" id="PS51029">
    <property type="entry name" value="MADF"/>
    <property type="match status" value="1"/>
</dbReference>
<dbReference type="SMART" id="SM00595">
    <property type="entry name" value="MADF"/>
    <property type="match status" value="1"/>
</dbReference>
<evidence type="ECO:0000313" key="2">
    <source>
        <dbReference type="EMBL" id="KAB0802693.1"/>
    </source>
</evidence>
<name>A0A5N4AZH8_PHOPY</name>
<dbReference type="PANTHER" id="PTHR21505:SF12">
    <property type="entry name" value="MADF DOMAIN-CONTAINING PROTEIN-RELATED"/>
    <property type="match status" value="1"/>
</dbReference>
<accession>A0A5N4AZH8</accession>
<gene>
    <name evidence="2" type="ORF">PPYR_04879</name>
</gene>
<keyword evidence="3" id="KW-1185">Reference proteome</keyword>
<dbReference type="PANTHER" id="PTHR21505">
    <property type="entry name" value="MADF DOMAIN-CONTAINING PROTEIN-RELATED"/>
    <property type="match status" value="1"/>
</dbReference>
<reference evidence="2 3" key="1">
    <citation type="journal article" date="2018" name="Elife">
        <title>Firefly genomes illuminate parallel origins of bioluminescence in beetles.</title>
        <authorList>
            <person name="Fallon T.R."/>
            <person name="Lower S.E."/>
            <person name="Chang C.H."/>
            <person name="Bessho-Uehara M."/>
            <person name="Martin G.J."/>
            <person name="Bewick A.J."/>
            <person name="Behringer M."/>
            <person name="Debat H.J."/>
            <person name="Wong I."/>
            <person name="Day J.C."/>
            <person name="Suvorov A."/>
            <person name="Silva C.J."/>
            <person name="Stanger-Hall K.F."/>
            <person name="Hall D.W."/>
            <person name="Schmitz R.J."/>
            <person name="Nelson D.R."/>
            <person name="Lewis S.M."/>
            <person name="Shigenobu S."/>
            <person name="Bybee S.M."/>
            <person name="Larracuente A.M."/>
            <person name="Oba Y."/>
            <person name="Weng J.K."/>
        </authorList>
    </citation>
    <scope>NUCLEOTIDE SEQUENCE [LARGE SCALE GENOMIC DNA]</scope>
    <source>
        <strain evidence="2">1611_PpyrPB1</strain>
        <tissue evidence="2">Whole body</tissue>
    </source>
</reference>
<dbReference type="Proteomes" id="UP000327044">
    <property type="component" value="Unassembled WGS sequence"/>
</dbReference>
<dbReference type="Pfam" id="PF10545">
    <property type="entry name" value="MADF_DNA_bdg"/>
    <property type="match status" value="1"/>
</dbReference>
<evidence type="ECO:0000259" key="1">
    <source>
        <dbReference type="PROSITE" id="PS51029"/>
    </source>
</evidence>
<dbReference type="EMBL" id="VVIM01000002">
    <property type="protein sequence ID" value="KAB0802693.1"/>
    <property type="molecule type" value="Genomic_DNA"/>
</dbReference>
<comment type="caution">
    <text evidence="2">The sequence shown here is derived from an EMBL/GenBank/DDBJ whole genome shotgun (WGS) entry which is preliminary data.</text>
</comment>
<sequence length="134" mass="15747">MEWEQEKCLQLIAAYGLYPELWQATHKYYYNKLKKNDAWCEIAKQLESNVEIIKAKLNSLLASFRREKARQESTTGTGKGRNEIYRSKWFGFEAFQFLMDKSKCRKSLNTSQNKSKIVEGTPAEETEVKTIFFL</sequence>